<protein>
    <submittedName>
        <fullName evidence="1">Uncharacterized protein</fullName>
    </submittedName>
</protein>
<keyword evidence="2" id="KW-1185">Reference proteome</keyword>
<gene>
    <name evidence="1" type="ORF">BDN72DRAFT_842997</name>
</gene>
<proteinExistence type="predicted"/>
<organism evidence="1 2">
    <name type="scientific">Pluteus cervinus</name>
    <dbReference type="NCBI Taxonomy" id="181527"/>
    <lineage>
        <taxon>Eukaryota</taxon>
        <taxon>Fungi</taxon>
        <taxon>Dikarya</taxon>
        <taxon>Basidiomycota</taxon>
        <taxon>Agaricomycotina</taxon>
        <taxon>Agaricomycetes</taxon>
        <taxon>Agaricomycetidae</taxon>
        <taxon>Agaricales</taxon>
        <taxon>Pluteineae</taxon>
        <taxon>Pluteaceae</taxon>
        <taxon>Pluteus</taxon>
    </lineage>
</organism>
<evidence type="ECO:0000313" key="2">
    <source>
        <dbReference type="Proteomes" id="UP000308600"/>
    </source>
</evidence>
<dbReference type="EMBL" id="ML208375">
    <property type="protein sequence ID" value="TFK67484.1"/>
    <property type="molecule type" value="Genomic_DNA"/>
</dbReference>
<dbReference type="Proteomes" id="UP000308600">
    <property type="component" value="Unassembled WGS sequence"/>
</dbReference>
<sequence>MLSRAEEFLLSVWSLVPLKRLVRALMVTCLDCICAWARKSNTARTMTRDKMGNGRERAHTFAVSFSPPKSPSAGAAN</sequence>
<evidence type="ECO:0000313" key="1">
    <source>
        <dbReference type="EMBL" id="TFK67484.1"/>
    </source>
</evidence>
<name>A0ACD3AQ98_9AGAR</name>
<reference evidence="1 2" key="1">
    <citation type="journal article" date="2019" name="Nat. Ecol. Evol.">
        <title>Megaphylogeny resolves global patterns of mushroom evolution.</title>
        <authorList>
            <person name="Varga T."/>
            <person name="Krizsan K."/>
            <person name="Foldi C."/>
            <person name="Dima B."/>
            <person name="Sanchez-Garcia M."/>
            <person name="Sanchez-Ramirez S."/>
            <person name="Szollosi G.J."/>
            <person name="Szarkandi J.G."/>
            <person name="Papp V."/>
            <person name="Albert L."/>
            <person name="Andreopoulos W."/>
            <person name="Angelini C."/>
            <person name="Antonin V."/>
            <person name="Barry K.W."/>
            <person name="Bougher N.L."/>
            <person name="Buchanan P."/>
            <person name="Buyck B."/>
            <person name="Bense V."/>
            <person name="Catcheside P."/>
            <person name="Chovatia M."/>
            <person name="Cooper J."/>
            <person name="Damon W."/>
            <person name="Desjardin D."/>
            <person name="Finy P."/>
            <person name="Geml J."/>
            <person name="Haridas S."/>
            <person name="Hughes K."/>
            <person name="Justo A."/>
            <person name="Karasinski D."/>
            <person name="Kautmanova I."/>
            <person name="Kiss B."/>
            <person name="Kocsube S."/>
            <person name="Kotiranta H."/>
            <person name="LaButti K.M."/>
            <person name="Lechner B.E."/>
            <person name="Liimatainen K."/>
            <person name="Lipzen A."/>
            <person name="Lukacs Z."/>
            <person name="Mihaltcheva S."/>
            <person name="Morgado L.N."/>
            <person name="Niskanen T."/>
            <person name="Noordeloos M.E."/>
            <person name="Ohm R.A."/>
            <person name="Ortiz-Santana B."/>
            <person name="Ovrebo C."/>
            <person name="Racz N."/>
            <person name="Riley R."/>
            <person name="Savchenko A."/>
            <person name="Shiryaev A."/>
            <person name="Soop K."/>
            <person name="Spirin V."/>
            <person name="Szebenyi C."/>
            <person name="Tomsovsky M."/>
            <person name="Tulloss R.E."/>
            <person name="Uehling J."/>
            <person name="Grigoriev I.V."/>
            <person name="Vagvolgyi C."/>
            <person name="Papp T."/>
            <person name="Martin F.M."/>
            <person name="Miettinen O."/>
            <person name="Hibbett D.S."/>
            <person name="Nagy L.G."/>
        </authorList>
    </citation>
    <scope>NUCLEOTIDE SEQUENCE [LARGE SCALE GENOMIC DNA]</scope>
    <source>
        <strain evidence="1 2">NL-1719</strain>
    </source>
</reference>
<accession>A0ACD3AQ98</accession>